<keyword evidence="4" id="KW-1185">Reference proteome</keyword>
<dbReference type="InterPro" id="IPR014983">
    <property type="entry name" value="GAD-rel"/>
</dbReference>
<dbReference type="RefSeq" id="WP_279571605.1">
    <property type="nucleotide sequence ID" value="NZ_LWID01000001.1"/>
</dbReference>
<gene>
    <name evidence="3" type="ORF">A6A20_00305</name>
</gene>
<comment type="caution">
    <text evidence="3">The sequence shown here is derived from an EMBL/GenBank/DDBJ whole genome shotgun (WGS) entry which is preliminary data.</text>
</comment>
<evidence type="ECO:0000313" key="3">
    <source>
        <dbReference type="EMBL" id="MDG6894106.1"/>
    </source>
</evidence>
<evidence type="ECO:0000313" key="4">
    <source>
        <dbReference type="Proteomes" id="UP001155500"/>
    </source>
</evidence>
<dbReference type="EMBL" id="LWID01000001">
    <property type="protein sequence ID" value="MDG6894106.1"/>
    <property type="molecule type" value="Genomic_DNA"/>
</dbReference>
<feature type="domain" description="GAD-related" evidence="1">
    <location>
        <begin position="5"/>
        <end position="100"/>
    </location>
</feature>
<proteinExistence type="predicted"/>
<feature type="domain" description="T6SS immunity protein Tdi1 C-terminal" evidence="2">
    <location>
        <begin position="137"/>
        <end position="198"/>
    </location>
</feature>
<dbReference type="Proteomes" id="UP001155500">
    <property type="component" value="Unassembled WGS sequence"/>
</dbReference>
<dbReference type="Pfam" id="PF08906">
    <property type="entry name" value="T6SS_Tdi1_C"/>
    <property type="match status" value="1"/>
</dbReference>
<dbReference type="AlphaFoldDB" id="A0A9X4PAR2"/>
<dbReference type="InterPro" id="IPR015002">
    <property type="entry name" value="T6SS_Tdi1_C"/>
</dbReference>
<evidence type="ECO:0000259" key="1">
    <source>
        <dbReference type="Pfam" id="PF08887"/>
    </source>
</evidence>
<reference evidence="3" key="1">
    <citation type="submission" date="2016-03" db="EMBL/GenBank/DDBJ databases">
        <title>Co-evolution between Pasteurellaceae and their hosts.</title>
        <authorList>
            <person name="Hansen M.J."/>
            <person name="Bojesen A.M."/>
            <person name="Planet P."/>
        </authorList>
    </citation>
    <scope>NUCLEOTIDE SEQUENCE</scope>
    <source>
        <strain evidence="3">146/S8/89</strain>
    </source>
</reference>
<accession>A0A9X4PAR2</accession>
<sequence length="209" mass="24330">MQAIQEFIDRNKNSYIKHSLADKATIEKYRNMYQGNSYFPEELLWIWENMGFGVYEDGFLQIVNPDEYDFVFDYVDKLLEPTIVWGITALGDILFWEGNDNWTIAPDEGNRDKILNIRTLNDWPISSSFSDDIDFVLSEDEMIVEYYKASLYFKIKDKFPKLEYGQCYGYVPALCLGGSKAFKNIKIVDAKAYIMLIGESVGKIIDLYD</sequence>
<organism evidence="3 4">
    <name type="scientific">Volucribacter amazonae</name>
    <dbReference type="NCBI Taxonomy" id="256731"/>
    <lineage>
        <taxon>Bacteria</taxon>
        <taxon>Pseudomonadati</taxon>
        <taxon>Pseudomonadota</taxon>
        <taxon>Gammaproteobacteria</taxon>
        <taxon>Pasteurellales</taxon>
        <taxon>Pasteurellaceae</taxon>
        <taxon>Volucribacter</taxon>
    </lineage>
</organism>
<dbReference type="Pfam" id="PF08887">
    <property type="entry name" value="GAD-like"/>
    <property type="match status" value="1"/>
</dbReference>
<protein>
    <submittedName>
        <fullName evidence="3">Glutamyl-tRNA amidotransferase</fullName>
    </submittedName>
</protein>
<name>A0A9X4PAR2_9PAST</name>
<evidence type="ECO:0000259" key="2">
    <source>
        <dbReference type="Pfam" id="PF08906"/>
    </source>
</evidence>